<comment type="caution">
    <text evidence="1">The sequence shown here is derived from an EMBL/GenBank/DDBJ whole genome shotgun (WGS) entry which is preliminary data.</text>
</comment>
<organism evidence="1 2">
    <name type="scientific">Fusarium zealandicum</name>
    <dbReference type="NCBI Taxonomy" id="1053134"/>
    <lineage>
        <taxon>Eukaryota</taxon>
        <taxon>Fungi</taxon>
        <taxon>Dikarya</taxon>
        <taxon>Ascomycota</taxon>
        <taxon>Pezizomycotina</taxon>
        <taxon>Sordariomycetes</taxon>
        <taxon>Hypocreomycetidae</taxon>
        <taxon>Hypocreales</taxon>
        <taxon>Nectriaceae</taxon>
        <taxon>Fusarium</taxon>
        <taxon>Fusarium staphyleae species complex</taxon>
    </lineage>
</organism>
<sequence length="516" mass="60544">MEDPRHLLNLPYELRDIIWLFAAGTGDANGLIRCCHQTKDEFSRHCKIPDTVSQLQKLRIWVDSKYIGGMWLKFAARGASPHDSFQLTITFTTETRQPGQSEREAKNFWECRSPRALEHPFRKYLGNVGRLPCFYEYFFINDPFVLRRLPVVEFITWPRTSAFMKNEEIPWLHELTHQYMRKLGRKFKRGSGLESLDGYRNARDKLVTYSAKQITVKRTPPGHSPLFTCSSCERNQWEIINYDTVDLKSRFSFLLDNLRGPVGGALDMLRLHRFVTMNEPTVDFFARYNHRACYNQGGLAAAASAINNRMELLFNPITPERYQNLRNGCSHLRDVEWATSTDPSIPPSVRCPRGMWLEHCPRGIRYHWKRHSLVEWRFQWITARYVERQPRDKDIVWLNKWWDCLMCCRESFDALSFLSFPADLDALSNWSVFRKAPHNTNTPTHCSCSECIHVDRPVAIRRECSRVARRPVPIRRKGKNPGCPQFYTMKFRCMVRECADWNEQSTSGLIQLSEAW</sequence>
<accession>A0A8H4UTX3</accession>
<gene>
    <name evidence="1" type="ORF">FZEAL_1226</name>
</gene>
<proteinExistence type="predicted"/>
<reference evidence="1" key="1">
    <citation type="journal article" date="2020" name="BMC Genomics">
        <title>Correction to: Identification and distribution of gene clusters required for synthesis of sphingolipid metabolism inhibitors in diverse species of the filamentous fungus Fusarium.</title>
        <authorList>
            <person name="Kim H.S."/>
            <person name="Lohmar J.M."/>
            <person name="Busman M."/>
            <person name="Brown D.W."/>
            <person name="Naumann T.A."/>
            <person name="Divon H.H."/>
            <person name="Lysoe E."/>
            <person name="Uhlig S."/>
            <person name="Proctor R.H."/>
        </authorList>
    </citation>
    <scope>NUCLEOTIDE SEQUENCE</scope>
    <source>
        <strain evidence="1">NRRL 22465</strain>
    </source>
</reference>
<keyword evidence="2" id="KW-1185">Reference proteome</keyword>
<dbReference type="OrthoDB" id="5102964at2759"/>
<evidence type="ECO:0000313" key="2">
    <source>
        <dbReference type="Proteomes" id="UP000635477"/>
    </source>
</evidence>
<protein>
    <submittedName>
        <fullName evidence="1">Uncharacterized protein</fullName>
    </submittedName>
</protein>
<dbReference type="AlphaFoldDB" id="A0A8H4UTX3"/>
<dbReference type="EMBL" id="JABEYC010000066">
    <property type="protein sequence ID" value="KAF4983374.1"/>
    <property type="molecule type" value="Genomic_DNA"/>
</dbReference>
<dbReference type="Proteomes" id="UP000635477">
    <property type="component" value="Unassembled WGS sequence"/>
</dbReference>
<evidence type="ECO:0000313" key="1">
    <source>
        <dbReference type="EMBL" id="KAF4983374.1"/>
    </source>
</evidence>
<reference evidence="1" key="2">
    <citation type="submission" date="2020-05" db="EMBL/GenBank/DDBJ databases">
        <authorList>
            <person name="Kim H.-S."/>
            <person name="Proctor R.H."/>
            <person name="Brown D.W."/>
        </authorList>
    </citation>
    <scope>NUCLEOTIDE SEQUENCE</scope>
    <source>
        <strain evidence="1">NRRL 22465</strain>
    </source>
</reference>
<name>A0A8H4UTX3_9HYPO</name>